<dbReference type="GO" id="GO:0000166">
    <property type="term" value="F:nucleotide binding"/>
    <property type="evidence" value="ECO:0007669"/>
    <property type="project" value="InterPro"/>
</dbReference>
<reference evidence="3 4" key="1">
    <citation type="journal article" date="2014" name="Appl. Environ. Microbiol.">
        <title>Genomic features of a bumble bee symbiont reflect its host environment.</title>
        <authorList>
            <person name="Martinson V.G."/>
            <person name="Magoc T."/>
            <person name="Koch H."/>
            <person name="Salzberg S.L."/>
            <person name="Moran N.A."/>
        </authorList>
    </citation>
    <scope>NUCLEOTIDE SEQUENCE [LARGE SCALE GENOMIC DNA]</scope>
    <source>
        <strain evidence="3 4">Bimp</strain>
    </source>
</reference>
<dbReference type="Gene3D" id="3.40.50.720">
    <property type="entry name" value="NAD(P)-binding Rossmann-like Domain"/>
    <property type="match status" value="1"/>
</dbReference>
<gene>
    <name evidence="3" type="ORF">O970_02180</name>
</gene>
<feature type="domain" description="GFO/IDH/MocA-like oxidoreductase" evidence="2">
    <location>
        <begin position="138"/>
        <end position="247"/>
    </location>
</feature>
<dbReference type="InterPro" id="IPR036291">
    <property type="entry name" value="NAD(P)-bd_dom_sf"/>
</dbReference>
<name>A0AB94IE65_9GAMM</name>
<dbReference type="PANTHER" id="PTHR43054:SF1">
    <property type="entry name" value="SCYLLO-INOSITOL 2-DEHYDROGENASE (NADP(+)) IOLU"/>
    <property type="match status" value="1"/>
</dbReference>
<dbReference type="EMBL" id="AWGA01000020">
    <property type="protein sequence ID" value="TEA27757.1"/>
    <property type="molecule type" value="Genomic_DNA"/>
</dbReference>
<keyword evidence="4" id="KW-1185">Reference proteome</keyword>
<dbReference type="Proteomes" id="UP000506160">
    <property type="component" value="Unassembled WGS sequence"/>
</dbReference>
<dbReference type="Gene3D" id="3.30.360.10">
    <property type="entry name" value="Dihydrodipicolinate Reductase, domain 2"/>
    <property type="match status" value="1"/>
</dbReference>
<dbReference type="Pfam" id="PF01408">
    <property type="entry name" value="GFO_IDH_MocA"/>
    <property type="match status" value="1"/>
</dbReference>
<comment type="caution">
    <text evidence="3">The sequence shown here is derived from an EMBL/GenBank/DDBJ whole genome shotgun (WGS) entry which is preliminary data.</text>
</comment>
<dbReference type="SUPFAM" id="SSF55347">
    <property type="entry name" value="Glyceraldehyde-3-phosphate dehydrogenase-like, C-terminal domain"/>
    <property type="match status" value="1"/>
</dbReference>
<feature type="domain" description="Gfo/Idh/MocA-like oxidoreductase N-terminal" evidence="1">
    <location>
        <begin position="2"/>
        <end position="118"/>
    </location>
</feature>
<dbReference type="RefSeq" id="WP_024495550.1">
    <property type="nucleotide sequence ID" value="NZ_AWGA01000020.1"/>
</dbReference>
<evidence type="ECO:0000313" key="4">
    <source>
        <dbReference type="Proteomes" id="UP000506160"/>
    </source>
</evidence>
<dbReference type="AlphaFoldDB" id="A0AB94IE65"/>
<evidence type="ECO:0000259" key="1">
    <source>
        <dbReference type="Pfam" id="PF01408"/>
    </source>
</evidence>
<dbReference type="SUPFAM" id="SSF51735">
    <property type="entry name" value="NAD(P)-binding Rossmann-fold domains"/>
    <property type="match status" value="1"/>
</dbReference>
<evidence type="ECO:0000313" key="3">
    <source>
        <dbReference type="EMBL" id="TEA27757.1"/>
    </source>
</evidence>
<sequence>MIRLAVIGTNWITNKFIEAAIQTEQYKLLAVYSRNSDTAENFGNKYGNLHYFTALDQLASCTDIDAVYIASPNSLHYQQAKLLLSHGKHIICEKPLTSNYEQTNELIELARKKQLVLFEAVKTLYLPNYAQIKTYLPKLGKLRKVFFNYCQYSSRYSKYLQGDLPNTFNPEFSGGSIMDIGVYCVSTALALWGKPTTIQASAALLDSHVDAHGSVIMNYGDFDVVVFHSKVSDSKIASEIQGEMGSIVIEHIADCEKVIYNSRTSSLVNITLNQHENHLFYEAQTFAKLVKNRITEHPGLNHSLLTSEVITEIRQQTGVIFPADLPSEA</sequence>
<accession>A0AB94IE65</accession>
<protein>
    <submittedName>
        <fullName evidence="3">Gfo/Idh/MocA family oxidoreductase</fullName>
    </submittedName>
</protein>
<dbReference type="InterPro" id="IPR000683">
    <property type="entry name" value="Gfo/Idh/MocA-like_OxRdtase_N"/>
</dbReference>
<dbReference type="Pfam" id="PF22725">
    <property type="entry name" value="GFO_IDH_MocA_C3"/>
    <property type="match status" value="1"/>
</dbReference>
<evidence type="ECO:0000259" key="2">
    <source>
        <dbReference type="Pfam" id="PF22725"/>
    </source>
</evidence>
<proteinExistence type="predicted"/>
<dbReference type="InterPro" id="IPR055170">
    <property type="entry name" value="GFO_IDH_MocA-like_dom"/>
</dbReference>
<dbReference type="PANTHER" id="PTHR43054">
    <property type="match status" value="1"/>
</dbReference>
<organism evidence="3 4">
    <name type="scientific">Candidatus Schmidhempelia bombi str. Bimp</name>
    <dbReference type="NCBI Taxonomy" id="1387197"/>
    <lineage>
        <taxon>Bacteria</taxon>
        <taxon>Pseudomonadati</taxon>
        <taxon>Pseudomonadota</taxon>
        <taxon>Gammaproteobacteria</taxon>
        <taxon>Orbales</taxon>
        <taxon>Orbaceae</taxon>
        <taxon>Candidatus Schmidhempelia</taxon>
    </lineage>
</organism>